<proteinExistence type="predicted"/>
<dbReference type="Pfam" id="PF19700">
    <property type="entry name" value="DUF6198"/>
    <property type="match status" value="1"/>
</dbReference>
<evidence type="ECO:0000256" key="1">
    <source>
        <dbReference type="SAM" id="MobiDB-lite"/>
    </source>
</evidence>
<feature type="region of interest" description="Disordered" evidence="1">
    <location>
        <begin position="17"/>
        <end position="40"/>
    </location>
</feature>
<keyword evidence="2" id="KW-1133">Transmembrane helix</keyword>
<sequence>MTTFFQLALFYKASSRHDGGISQNEPERSTMSSTPVPKRELSNIGPIQQLKSGRLPRRLPQLLFGLYLYGASMAMIVTSGLGMMPWDVLHSGIIKHLPLTFGTIVTITSFLVLLIWIPLKQQPGLGTVLNALLIGPSLDLTRLFLPQPEELWWNIALLVGGIILNGVASAMYIGSQFGPGPRDGLMTGMSRVTGKSIRLVRTLIEVSVVIVGWLLGGVFGIGTALYALGIGPITQFLLPAFTVELKPRPQPQAEG</sequence>
<feature type="transmembrane region" description="Helical" evidence="2">
    <location>
        <begin position="96"/>
        <end position="117"/>
    </location>
</feature>
<evidence type="ECO:0000256" key="2">
    <source>
        <dbReference type="SAM" id="Phobius"/>
    </source>
</evidence>
<evidence type="ECO:0000313" key="3">
    <source>
        <dbReference type="EMBL" id="SMX66344.1"/>
    </source>
</evidence>
<feature type="transmembrane region" description="Helical" evidence="2">
    <location>
        <begin position="62"/>
        <end position="84"/>
    </location>
</feature>
<feature type="compositionally biased region" description="Polar residues" evidence="1">
    <location>
        <begin position="21"/>
        <end position="35"/>
    </location>
</feature>
<protein>
    <submittedName>
        <fullName evidence="3">Uncharacterized membrane protein YczE</fullName>
    </submittedName>
</protein>
<dbReference type="Proteomes" id="UP000234433">
    <property type="component" value="Unassembled WGS sequence"/>
</dbReference>
<gene>
    <name evidence="3" type="ORF">BANT918_00479</name>
</gene>
<keyword evidence="2" id="KW-0472">Membrane</keyword>
<keyword evidence="2" id="KW-0812">Transmembrane</keyword>
<name>A0A2H1HTW1_9MICO</name>
<dbReference type="PANTHER" id="PTHR40078:SF1">
    <property type="entry name" value="INTEGRAL MEMBRANE PROTEIN"/>
    <property type="match status" value="1"/>
</dbReference>
<dbReference type="EMBL" id="FXZD01000001">
    <property type="protein sequence ID" value="SMX66344.1"/>
    <property type="molecule type" value="Genomic_DNA"/>
</dbReference>
<evidence type="ECO:0000313" key="4">
    <source>
        <dbReference type="Proteomes" id="UP000234433"/>
    </source>
</evidence>
<dbReference type="InterPro" id="IPR038750">
    <property type="entry name" value="YczE/YyaS-like"/>
</dbReference>
<accession>A0A2H1HTW1</accession>
<feature type="transmembrane region" description="Helical" evidence="2">
    <location>
        <begin position="199"/>
        <end position="219"/>
    </location>
</feature>
<feature type="transmembrane region" description="Helical" evidence="2">
    <location>
        <begin position="151"/>
        <end position="173"/>
    </location>
</feature>
<reference evidence="3 4" key="1">
    <citation type="submission" date="2017-03" db="EMBL/GenBank/DDBJ databases">
        <authorList>
            <person name="Afonso C.L."/>
            <person name="Miller P.J."/>
            <person name="Scott M.A."/>
            <person name="Spackman E."/>
            <person name="Goraichik I."/>
            <person name="Dimitrov K.M."/>
            <person name="Suarez D.L."/>
            <person name="Swayne D.E."/>
        </authorList>
    </citation>
    <scope>NUCLEOTIDE SEQUENCE [LARGE SCALE GENOMIC DNA]</scope>
    <source>
        <strain evidence="3 4">CNRZ 918</strain>
    </source>
</reference>
<dbReference type="AlphaFoldDB" id="A0A2H1HTW1"/>
<dbReference type="PANTHER" id="PTHR40078">
    <property type="entry name" value="INTEGRAL MEMBRANE PROTEIN-RELATED"/>
    <property type="match status" value="1"/>
</dbReference>
<organism evidence="3 4">
    <name type="scientific">Brevibacterium antiquum CNRZ 918</name>
    <dbReference type="NCBI Taxonomy" id="1255637"/>
    <lineage>
        <taxon>Bacteria</taxon>
        <taxon>Bacillati</taxon>
        <taxon>Actinomycetota</taxon>
        <taxon>Actinomycetes</taxon>
        <taxon>Micrococcales</taxon>
        <taxon>Brevibacteriaceae</taxon>
        <taxon>Brevibacterium</taxon>
    </lineage>
</organism>